<dbReference type="InterPro" id="IPR044974">
    <property type="entry name" value="Disease_R_plants"/>
</dbReference>
<dbReference type="GO" id="GO:0043531">
    <property type="term" value="F:ADP binding"/>
    <property type="evidence" value="ECO:0007669"/>
    <property type="project" value="InterPro"/>
</dbReference>
<dbReference type="Pfam" id="PF00931">
    <property type="entry name" value="NB-ARC"/>
    <property type="match status" value="1"/>
</dbReference>
<dbReference type="SUPFAM" id="SSF52200">
    <property type="entry name" value="Toll/Interleukin receptor TIR domain"/>
    <property type="match status" value="1"/>
</dbReference>
<feature type="domain" description="TIR" evidence="5">
    <location>
        <begin position="17"/>
        <end position="180"/>
    </location>
</feature>
<dbReference type="EMBL" id="OIVN01002335">
    <property type="protein sequence ID" value="SPD02746.1"/>
    <property type="molecule type" value="Genomic_DNA"/>
</dbReference>
<accession>A0A2N9GJX6</accession>
<protein>
    <recommendedName>
        <fullName evidence="5">TIR domain-containing protein</fullName>
    </recommendedName>
</protein>
<evidence type="ECO:0000259" key="5">
    <source>
        <dbReference type="PROSITE" id="PS50104"/>
    </source>
</evidence>
<dbReference type="InterPro" id="IPR042197">
    <property type="entry name" value="Apaf_helical"/>
</dbReference>
<dbReference type="Gene3D" id="3.40.50.10140">
    <property type="entry name" value="Toll/interleukin-1 receptor homology (TIR) domain"/>
    <property type="match status" value="1"/>
</dbReference>
<dbReference type="InterPro" id="IPR002182">
    <property type="entry name" value="NB-ARC"/>
</dbReference>
<dbReference type="GO" id="GO:0006952">
    <property type="term" value="P:defense response"/>
    <property type="evidence" value="ECO:0007669"/>
    <property type="project" value="UniProtKB-KW"/>
</dbReference>
<dbReference type="Pfam" id="PF01582">
    <property type="entry name" value="TIR"/>
    <property type="match status" value="1"/>
</dbReference>
<proteinExistence type="predicted"/>
<dbReference type="InterPro" id="IPR035897">
    <property type="entry name" value="Toll_tir_struct_dom_sf"/>
</dbReference>
<dbReference type="PRINTS" id="PR00364">
    <property type="entry name" value="DISEASERSIST"/>
</dbReference>
<keyword evidence="1" id="KW-0433">Leucine-rich repeat</keyword>
<dbReference type="InterPro" id="IPR000157">
    <property type="entry name" value="TIR_dom"/>
</dbReference>
<reference evidence="6" key="1">
    <citation type="submission" date="2018-02" db="EMBL/GenBank/DDBJ databases">
        <authorList>
            <person name="Cohen D.B."/>
            <person name="Kent A.D."/>
        </authorList>
    </citation>
    <scope>NUCLEOTIDE SEQUENCE</scope>
</reference>
<keyword evidence="3" id="KW-0611">Plant defense</keyword>
<evidence type="ECO:0000256" key="3">
    <source>
        <dbReference type="ARBA" id="ARBA00022821"/>
    </source>
</evidence>
<keyword evidence="4" id="KW-0520">NAD</keyword>
<organism evidence="6">
    <name type="scientific">Fagus sylvatica</name>
    <name type="common">Beechnut</name>
    <dbReference type="NCBI Taxonomy" id="28930"/>
    <lineage>
        <taxon>Eukaryota</taxon>
        <taxon>Viridiplantae</taxon>
        <taxon>Streptophyta</taxon>
        <taxon>Embryophyta</taxon>
        <taxon>Tracheophyta</taxon>
        <taxon>Spermatophyta</taxon>
        <taxon>Magnoliopsida</taxon>
        <taxon>eudicotyledons</taxon>
        <taxon>Gunneridae</taxon>
        <taxon>Pentapetalae</taxon>
        <taxon>rosids</taxon>
        <taxon>fabids</taxon>
        <taxon>Fagales</taxon>
        <taxon>Fagaceae</taxon>
        <taxon>Fagus</taxon>
    </lineage>
</organism>
<evidence type="ECO:0000256" key="4">
    <source>
        <dbReference type="ARBA" id="ARBA00023027"/>
    </source>
</evidence>
<evidence type="ECO:0000256" key="1">
    <source>
        <dbReference type="ARBA" id="ARBA00022614"/>
    </source>
</evidence>
<dbReference type="SUPFAM" id="SSF46785">
    <property type="entry name" value="Winged helix' DNA-binding domain"/>
    <property type="match status" value="1"/>
</dbReference>
<dbReference type="PANTHER" id="PTHR11017:SF385">
    <property type="entry name" value="DISEASE RESISTANCE PROTEIN (TIR-NBS-LRR CLASS)-RELATED"/>
    <property type="match status" value="1"/>
</dbReference>
<dbReference type="SUPFAM" id="SSF52540">
    <property type="entry name" value="P-loop containing nucleoside triphosphate hydrolases"/>
    <property type="match status" value="1"/>
</dbReference>
<sequence>MVLQETCSSSSSSIQKCTYDVFVSFYGKDTRFSFTDHLFAALNGSGIRTFRDDRELERGRAIWKELEKAIKMSRIAVIVFSENYAASSWCLDELEKIMECNRSLQQIVLLVFYKVNPSELRAQKGGLPEVFAEHKERFEEEKVQRWRDALTEAANLSGWDSQMLQTVGLESRMQNLSKLLNRDSSDVRMVGIWGIGGIGKTTIAKAIYNQLQRKFEGSCFLEDVREIAKKRNGLIDLQELILSSVHVTDNRKIKHVDQGTMELDYHESLQLLSWHAFRKDRPNENFAELSKEVIYYAGGLPLVLEVLGSFLLNKSTNEWRGILEDLKVIPHAEIQQKLRVSYCSLSGKQQELFLDIACFFVGMEKNHIFKMLPESDLVLASSLGVLVRQCLVTIDCSNRLRMHDMIRDMGREVVHTESKDPRKRSRLWFHEDVINVLEYHTGTEVVEGIMLNLPGVYGLQVDSKAFVRMHQLRVLQLNYVHLKGNFQCLPKRLRYLEWYGFPLKTIPSDLHMENLVAIYIPYSSLIELWTGTKILQKLKFLDVSHSHHLMRTPDFSGITNLEVLVLNNCIDKLKSVNLYGCTKLDMVPRFEFASPSTLRYSLRISSGIPLESFGFKISKLFQLKGLTDCASLIENHEAITYVDDLATHYSDFENCGSLSATNLGMMPMTNLRRLREITKAMTNLRMLPEITKAISMLRNLGRLRQEIKAMTNLSWWPEIFEDMTYLCMLWERIERIKAMTNQERIEAMKNQEIIEAMTNLRIMPRTNLDMMLEITEDCDLQDCSRFTSLSLLHLRKMQNSKLIYQCASLVENHQSHKDNTYVEIHKIHKAITYVDDLVTLYLDLKNCDYLSAINQAIIPELVELEDTDVNAGWFNLDAFLTYHDDLASYDQDHEIFKYLSHQNLEMMSEISKLIDTRASLVEIHEAITHLLEFSDLELRAVGLISV</sequence>
<evidence type="ECO:0000313" key="6">
    <source>
        <dbReference type="EMBL" id="SPD02746.1"/>
    </source>
</evidence>
<dbReference type="PANTHER" id="PTHR11017">
    <property type="entry name" value="LEUCINE-RICH REPEAT-CONTAINING PROTEIN"/>
    <property type="match status" value="1"/>
</dbReference>
<dbReference type="InterPro" id="IPR036390">
    <property type="entry name" value="WH_DNA-bd_sf"/>
</dbReference>
<name>A0A2N9GJX6_FAGSY</name>
<dbReference type="GO" id="GO:0007165">
    <property type="term" value="P:signal transduction"/>
    <property type="evidence" value="ECO:0007669"/>
    <property type="project" value="InterPro"/>
</dbReference>
<dbReference type="Gene3D" id="3.80.10.10">
    <property type="entry name" value="Ribonuclease Inhibitor"/>
    <property type="match status" value="1"/>
</dbReference>
<dbReference type="PROSITE" id="PS50104">
    <property type="entry name" value="TIR"/>
    <property type="match status" value="1"/>
</dbReference>
<dbReference type="InterPro" id="IPR032675">
    <property type="entry name" value="LRR_dom_sf"/>
</dbReference>
<dbReference type="InterPro" id="IPR027417">
    <property type="entry name" value="P-loop_NTPase"/>
</dbReference>
<dbReference type="SUPFAM" id="SSF52058">
    <property type="entry name" value="L domain-like"/>
    <property type="match status" value="1"/>
</dbReference>
<dbReference type="FunFam" id="3.40.50.10140:FF:000007">
    <property type="entry name" value="Disease resistance protein (TIR-NBS-LRR class)"/>
    <property type="match status" value="1"/>
</dbReference>
<dbReference type="Gene3D" id="1.10.8.430">
    <property type="entry name" value="Helical domain of apoptotic protease-activating factors"/>
    <property type="match status" value="1"/>
</dbReference>
<dbReference type="InterPro" id="IPR058192">
    <property type="entry name" value="WHD_ROQ1-like"/>
</dbReference>
<dbReference type="Pfam" id="PF23282">
    <property type="entry name" value="WHD_ROQ1"/>
    <property type="match status" value="1"/>
</dbReference>
<dbReference type="AlphaFoldDB" id="A0A2N9GJX6"/>
<gene>
    <name evidence="6" type="ORF">FSB_LOCUS30628</name>
</gene>
<keyword evidence="2" id="KW-0677">Repeat</keyword>
<evidence type="ECO:0000256" key="2">
    <source>
        <dbReference type="ARBA" id="ARBA00022737"/>
    </source>
</evidence>
<dbReference type="SMART" id="SM00255">
    <property type="entry name" value="TIR"/>
    <property type="match status" value="1"/>
</dbReference>